<accession>A0A3N0XG54</accession>
<organism evidence="2 3">
    <name type="scientific">Anabarilius grahami</name>
    <name type="common">Kanglang fish</name>
    <name type="synonym">Barilius grahami</name>
    <dbReference type="NCBI Taxonomy" id="495550"/>
    <lineage>
        <taxon>Eukaryota</taxon>
        <taxon>Metazoa</taxon>
        <taxon>Chordata</taxon>
        <taxon>Craniata</taxon>
        <taxon>Vertebrata</taxon>
        <taxon>Euteleostomi</taxon>
        <taxon>Actinopterygii</taxon>
        <taxon>Neopterygii</taxon>
        <taxon>Teleostei</taxon>
        <taxon>Ostariophysi</taxon>
        <taxon>Cypriniformes</taxon>
        <taxon>Xenocyprididae</taxon>
        <taxon>Xenocypridinae</taxon>
        <taxon>Xenocypridinae incertae sedis</taxon>
        <taxon>Anabarilius</taxon>
    </lineage>
</organism>
<dbReference type="Proteomes" id="UP000281406">
    <property type="component" value="Unassembled WGS sequence"/>
</dbReference>
<feature type="region of interest" description="Disordered" evidence="1">
    <location>
        <begin position="24"/>
        <end position="66"/>
    </location>
</feature>
<feature type="compositionally biased region" description="Polar residues" evidence="1">
    <location>
        <begin position="36"/>
        <end position="46"/>
    </location>
</feature>
<sequence length="130" mass="14072">MAPKINKTGCKRLSSQIITVSGYATESRSAGARESANMQQPNQPSRSEGLHGVANGARALRHEGANQLEEHQTLPKVLSSFTEHNEACNAAERLMQASETAVLGEFRRLSDFSSLMMCLLARGRGNLSLT</sequence>
<dbReference type="EMBL" id="RJVU01075544">
    <property type="protein sequence ID" value="ROI16310.1"/>
    <property type="molecule type" value="Genomic_DNA"/>
</dbReference>
<comment type="caution">
    <text evidence="2">The sequence shown here is derived from an EMBL/GenBank/DDBJ whole genome shotgun (WGS) entry which is preliminary data.</text>
</comment>
<evidence type="ECO:0000313" key="2">
    <source>
        <dbReference type="EMBL" id="ROI16310.1"/>
    </source>
</evidence>
<protein>
    <submittedName>
        <fullName evidence="2">Uncharacterized protein</fullName>
    </submittedName>
</protein>
<name>A0A3N0XG54_ANAGA</name>
<evidence type="ECO:0000313" key="3">
    <source>
        <dbReference type="Proteomes" id="UP000281406"/>
    </source>
</evidence>
<gene>
    <name evidence="2" type="ORF">DPX16_12428</name>
</gene>
<reference evidence="2 3" key="1">
    <citation type="submission" date="2018-10" db="EMBL/GenBank/DDBJ databases">
        <title>Genome assembly for a Yunnan-Guizhou Plateau 3E fish, Anabarilius grahami (Regan), and its evolutionary and genetic applications.</title>
        <authorList>
            <person name="Jiang W."/>
        </authorList>
    </citation>
    <scope>NUCLEOTIDE SEQUENCE [LARGE SCALE GENOMIC DNA]</scope>
    <source>
        <strain evidence="2">AG-KIZ</strain>
        <tissue evidence="2">Muscle</tissue>
    </source>
</reference>
<keyword evidence="3" id="KW-1185">Reference proteome</keyword>
<proteinExistence type="predicted"/>
<dbReference type="AlphaFoldDB" id="A0A3N0XG54"/>
<evidence type="ECO:0000256" key="1">
    <source>
        <dbReference type="SAM" id="MobiDB-lite"/>
    </source>
</evidence>